<dbReference type="AlphaFoldDB" id="A0A5D3DZD5"/>
<proteinExistence type="predicted"/>
<evidence type="ECO:0000313" key="5">
    <source>
        <dbReference type="Proteomes" id="UP000321947"/>
    </source>
</evidence>
<dbReference type="Proteomes" id="UP000321393">
    <property type="component" value="Unassembled WGS sequence"/>
</dbReference>
<dbReference type="GO" id="GO:0008168">
    <property type="term" value="F:methyltransferase activity"/>
    <property type="evidence" value="ECO:0007669"/>
    <property type="project" value="UniProtKB-KW"/>
</dbReference>
<evidence type="ECO:0000313" key="2">
    <source>
        <dbReference type="EMBL" id="KAA0046564.1"/>
    </source>
</evidence>
<protein>
    <submittedName>
        <fullName evidence="3">Histone-lysine N-methyltransferase ASHR1 isoform X3</fullName>
    </submittedName>
</protein>
<feature type="region of interest" description="Disordered" evidence="1">
    <location>
        <begin position="40"/>
        <end position="100"/>
    </location>
</feature>
<sequence length="113" mass="13135">MVQTRIEEKMEMFDQEITGIKKESTWQQQAILSYMETNAKERSMISDRLTESTLRESSTMKSKENKVTSSQQIGENRAEKKADSDENSGNQSKFKKVEMPVFIGEDPDSWLFR</sequence>
<dbReference type="Proteomes" id="UP000321947">
    <property type="component" value="Unassembled WGS sequence"/>
</dbReference>
<keyword evidence="3" id="KW-0808">Transferase</keyword>
<feature type="compositionally biased region" description="Basic and acidic residues" evidence="1">
    <location>
        <begin position="40"/>
        <end position="54"/>
    </location>
</feature>
<name>A0A5D3DZD5_CUCMM</name>
<evidence type="ECO:0000313" key="4">
    <source>
        <dbReference type="Proteomes" id="UP000321393"/>
    </source>
</evidence>
<dbReference type="EMBL" id="SSTD01002040">
    <property type="protein sequence ID" value="TYK28695.1"/>
    <property type="molecule type" value="Genomic_DNA"/>
</dbReference>
<gene>
    <name evidence="3" type="ORF">E5676_scaffold403G00080</name>
    <name evidence="2" type="ORF">E6C27_scaffold114G00880</name>
</gene>
<evidence type="ECO:0000313" key="3">
    <source>
        <dbReference type="EMBL" id="TYK28695.1"/>
    </source>
</evidence>
<accession>A0A5D3DZD5</accession>
<comment type="caution">
    <text evidence="3">The sequence shown here is derived from an EMBL/GenBank/DDBJ whole genome shotgun (WGS) entry which is preliminary data.</text>
</comment>
<evidence type="ECO:0000256" key="1">
    <source>
        <dbReference type="SAM" id="MobiDB-lite"/>
    </source>
</evidence>
<dbReference type="GO" id="GO:0032259">
    <property type="term" value="P:methylation"/>
    <property type="evidence" value="ECO:0007669"/>
    <property type="project" value="UniProtKB-KW"/>
</dbReference>
<reference evidence="4 5" key="1">
    <citation type="submission" date="2019-08" db="EMBL/GenBank/DDBJ databases">
        <title>Draft genome sequences of two oriental melons (Cucumis melo L. var makuwa).</title>
        <authorList>
            <person name="Kwon S.-Y."/>
        </authorList>
    </citation>
    <scope>NUCLEOTIDE SEQUENCE [LARGE SCALE GENOMIC DNA]</scope>
    <source>
        <strain evidence="5">cv. Chang Bougi</strain>
        <strain evidence="4">cv. SW 3</strain>
        <tissue evidence="3">Leaf</tissue>
    </source>
</reference>
<dbReference type="EMBL" id="SSTE01014001">
    <property type="protein sequence ID" value="KAA0046564.1"/>
    <property type="molecule type" value="Genomic_DNA"/>
</dbReference>
<keyword evidence="3" id="KW-0489">Methyltransferase</keyword>
<organism evidence="3 5">
    <name type="scientific">Cucumis melo var. makuwa</name>
    <name type="common">Oriental melon</name>
    <dbReference type="NCBI Taxonomy" id="1194695"/>
    <lineage>
        <taxon>Eukaryota</taxon>
        <taxon>Viridiplantae</taxon>
        <taxon>Streptophyta</taxon>
        <taxon>Embryophyta</taxon>
        <taxon>Tracheophyta</taxon>
        <taxon>Spermatophyta</taxon>
        <taxon>Magnoliopsida</taxon>
        <taxon>eudicotyledons</taxon>
        <taxon>Gunneridae</taxon>
        <taxon>Pentapetalae</taxon>
        <taxon>rosids</taxon>
        <taxon>fabids</taxon>
        <taxon>Cucurbitales</taxon>
        <taxon>Cucurbitaceae</taxon>
        <taxon>Benincaseae</taxon>
        <taxon>Cucumis</taxon>
    </lineage>
</organism>